<keyword evidence="4" id="KW-0808">Transferase</keyword>
<dbReference type="CDD" id="cd00082">
    <property type="entry name" value="HisKA"/>
    <property type="match status" value="1"/>
</dbReference>
<dbReference type="Pfam" id="PF00512">
    <property type="entry name" value="HisKA"/>
    <property type="match status" value="1"/>
</dbReference>
<accession>A0ABP7UX92</accession>
<dbReference type="InterPro" id="IPR036890">
    <property type="entry name" value="HATPase_C_sf"/>
</dbReference>
<feature type="compositionally biased region" description="Basic and acidic residues" evidence="6">
    <location>
        <begin position="163"/>
        <end position="184"/>
    </location>
</feature>
<comment type="caution">
    <text evidence="9">The sequence shown here is derived from an EMBL/GenBank/DDBJ whole genome shotgun (WGS) entry which is preliminary data.</text>
</comment>
<dbReference type="PRINTS" id="PR00344">
    <property type="entry name" value="BCTRLSENSOR"/>
</dbReference>
<dbReference type="SMART" id="SM00387">
    <property type="entry name" value="HATPase_c"/>
    <property type="match status" value="1"/>
</dbReference>
<dbReference type="InterPro" id="IPR050351">
    <property type="entry name" value="BphY/WalK/GraS-like"/>
</dbReference>
<dbReference type="EC" id="2.7.13.3" evidence="2"/>
<evidence type="ECO:0000256" key="2">
    <source>
        <dbReference type="ARBA" id="ARBA00012438"/>
    </source>
</evidence>
<dbReference type="RefSeq" id="WP_345059613.1">
    <property type="nucleotide sequence ID" value="NZ_BAABDK010000035.1"/>
</dbReference>
<name>A0ABP7UX92_9BACT</name>
<feature type="region of interest" description="Disordered" evidence="6">
    <location>
        <begin position="150"/>
        <end position="184"/>
    </location>
</feature>
<dbReference type="EMBL" id="BAABDK010000035">
    <property type="protein sequence ID" value="GAA4054900.1"/>
    <property type="molecule type" value="Genomic_DNA"/>
</dbReference>
<evidence type="ECO:0000313" key="9">
    <source>
        <dbReference type="EMBL" id="GAA4054900.1"/>
    </source>
</evidence>
<dbReference type="InterPro" id="IPR004358">
    <property type="entry name" value="Sig_transdc_His_kin-like_C"/>
</dbReference>
<dbReference type="InterPro" id="IPR000700">
    <property type="entry name" value="PAS-assoc_C"/>
</dbReference>
<dbReference type="SMART" id="SM00388">
    <property type="entry name" value="HisKA"/>
    <property type="match status" value="1"/>
</dbReference>
<evidence type="ECO:0000259" key="8">
    <source>
        <dbReference type="PROSITE" id="PS50113"/>
    </source>
</evidence>
<dbReference type="SUPFAM" id="SSF55874">
    <property type="entry name" value="ATPase domain of HSP90 chaperone/DNA topoisomerase II/histidine kinase"/>
    <property type="match status" value="1"/>
</dbReference>
<dbReference type="SUPFAM" id="SSF55785">
    <property type="entry name" value="PYP-like sensor domain (PAS domain)"/>
    <property type="match status" value="1"/>
</dbReference>
<evidence type="ECO:0000256" key="4">
    <source>
        <dbReference type="ARBA" id="ARBA00022679"/>
    </source>
</evidence>
<dbReference type="InterPro" id="IPR036097">
    <property type="entry name" value="HisK_dim/P_sf"/>
</dbReference>
<gene>
    <name evidence="9" type="ORF">GCM10022409_47540</name>
</gene>
<feature type="domain" description="PAC" evidence="8">
    <location>
        <begin position="262"/>
        <end position="317"/>
    </location>
</feature>
<evidence type="ECO:0000256" key="6">
    <source>
        <dbReference type="SAM" id="MobiDB-lite"/>
    </source>
</evidence>
<proteinExistence type="predicted"/>
<dbReference type="Gene3D" id="3.30.450.20">
    <property type="entry name" value="PAS domain"/>
    <property type="match status" value="4"/>
</dbReference>
<dbReference type="InterPro" id="IPR003594">
    <property type="entry name" value="HATPase_dom"/>
</dbReference>
<evidence type="ECO:0000256" key="1">
    <source>
        <dbReference type="ARBA" id="ARBA00000085"/>
    </source>
</evidence>
<dbReference type="Gene3D" id="1.10.287.130">
    <property type="match status" value="1"/>
</dbReference>
<sequence length="854" mass="95320">MPVPSAPAPSWPAPDDLLRSVFDVSLTAINILGPVYGPDGELVDFSLEYLNPAGQRMVGLPERPGGTLTTRFPATASAGILAFYRRVFESGESGRYDFNYQADGLDNYFLLSATRTGNLLVVSFADTANQPRTPVEVDLRAAQAAEQAARAEAESQRQQVEQLSRELEARAQERTREAEAARAEADEQRNCMVRLFGQAPAHINLFQGPDHVWTLVHPRTQELMPDRQLLGLPRRQAVPELPEAVHEPFDRVYRTGQPVYLVEASRRLARDENGELLEEFFDITFQPKFDAAGQVEGVMSFAVNVTERVRARQQAEALQAEVLAVARREAQQRQALYHVFEQTSALVALLRAPGHRYEYVNAAYQAFFPGRQLVGHDVAGAAPELIEQGFSKYLDKVYQTGETFFGTELPFTPPVAAGQPPRTAYFNFTYQAYRENGEIAGVSVFAYDVTEQVLAQEQREAERQHLHDLFMEAPAPIVILEGPNLVFQLVNPAYQRIFPSRELLGRPLLDALPELRDSPVPALLQRVYETEETYLAQELPLQLARYDQGPLEELYFTFTYQARRNAQGTVDGIMVYAHEVTDQVQARRVVEESGQQARALAQELADSNQQLLRTNVDLDNFIYTASHDLKAPISNIEGLLYLLQEELPAEMAQNGEVAPTLARMLEAVERFERTIGHLTEVSKLQKEHAPTDTLVNLAAVVEDVKKDLQPILEAAGAQLSINVPALPPLPFAEKNLRSVIYNLLSNAVKYRHPDRTPHVDVRAHVRPGHTVLEVHDNGLGLDPAHLPRLFTMFQRFHDHVEGTGIGLYMINRMVENAGGRIEVHSQLGAGTTFFVFLPHAGNTAGHPFPAFLPS</sequence>
<dbReference type="Gene3D" id="3.30.565.10">
    <property type="entry name" value="Histidine kinase-like ATPase, C-terminal domain"/>
    <property type="match status" value="1"/>
</dbReference>
<feature type="domain" description="Histidine kinase" evidence="7">
    <location>
        <begin position="624"/>
        <end position="841"/>
    </location>
</feature>
<evidence type="ECO:0000256" key="5">
    <source>
        <dbReference type="ARBA" id="ARBA00022777"/>
    </source>
</evidence>
<dbReference type="SUPFAM" id="SSF47384">
    <property type="entry name" value="Homodimeric domain of signal transducing histidine kinase"/>
    <property type="match status" value="1"/>
</dbReference>
<dbReference type="Proteomes" id="UP001501469">
    <property type="component" value="Unassembled WGS sequence"/>
</dbReference>
<dbReference type="PROSITE" id="PS50109">
    <property type="entry name" value="HIS_KIN"/>
    <property type="match status" value="1"/>
</dbReference>
<dbReference type="PANTHER" id="PTHR42878">
    <property type="entry name" value="TWO-COMPONENT HISTIDINE KINASE"/>
    <property type="match status" value="1"/>
</dbReference>
<dbReference type="Pfam" id="PF02518">
    <property type="entry name" value="HATPase_c"/>
    <property type="match status" value="1"/>
</dbReference>
<dbReference type="PANTHER" id="PTHR42878:SF15">
    <property type="entry name" value="BACTERIOPHYTOCHROME"/>
    <property type="match status" value="1"/>
</dbReference>
<comment type="catalytic activity">
    <reaction evidence="1">
        <text>ATP + protein L-histidine = ADP + protein N-phospho-L-histidine.</text>
        <dbReference type="EC" id="2.7.13.3"/>
    </reaction>
</comment>
<reference evidence="10" key="1">
    <citation type="journal article" date="2019" name="Int. J. Syst. Evol. Microbiol.">
        <title>The Global Catalogue of Microorganisms (GCM) 10K type strain sequencing project: providing services to taxonomists for standard genome sequencing and annotation.</title>
        <authorList>
            <consortium name="The Broad Institute Genomics Platform"/>
            <consortium name="The Broad Institute Genome Sequencing Center for Infectious Disease"/>
            <person name="Wu L."/>
            <person name="Ma J."/>
        </authorList>
    </citation>
    <scope>NUCLEOTIDE SEQUENCE [LARGE SCALE GENOMIC DNA]</scope>
    <source>
        <strain evidence="10">JCM 17225</strain>
    </source>
</reference>
<keyword evidence="3" id="KW-0597">Phosphoprotein</keyword>
<evidence type="ECO:0000259" key="7">
    <source>
        <dbReference type="PROSITE" id="PS50109"/>
    </source>
</evidence>
<evidence type="ECO:0000256" key="3">
    <source>
        <dbReference type="ARBA" id="ARBA00022553"/>
    </source>
</evidence>
<keyword evidence="10" id="KW-1185">Reference proteome</keyword>
<organism evidence="9 10">
    <name type="scientific">Hymenobacter glaciei</name>
    <dbReference type="NCBI Taxonomy" id="877209"/>
    <lineage>
        <taxon>Bacteria</taxon>
        <taxon>Pseudomonadati</taxon>
        <taxon>Bacteroidota</taxon>
        <taxon>Cytophagia</taxon>
        <taxon>Cytophagales</taxon>
        <taxon>Hymenobacteraceae</taxon>
        <taxon>Hymenobacter</taxon>
    </lineage>
</organism>
<dbReference type="InterPro" id="IPR003661">
    <property type="entry name" value="HisK_dim/P_dom"/>
</dbReference>
<dbReference type="InterPro" id="IPR013656">
    <property type="entry name" value="PAS_4"/>
</dbReference>
<dbReference type="Pfam" id="PF08448">
    <property type="entry name" value="PAS_4"/>
    <property type="match status" value="3"/>
</dbReference>
<protein>
    <recommendedName>
        <fullName evidence="2">histidine kinase</fullName>
        <ecNumber evidence="2">2.7.13.3</ecNumber>
    </recommendedName>
</protein>
<keyword evidence="5" id="KW-0418">Kinase</keyword>
<dbReference type="InterPro" id="IPR035965">
    <property type="entry name" value="PAS-like_dom_sf"/>
</dbReference>
<evidence type="ECO:0000313" key="10">
    <source>
        <dbReference type="Proteomes" id="UP001501469"/>
    </source>
</evidence>
<dbReference type="PROSITE" id="PS50113">
    <property type="entry name" value="PAC"/>
    <property type="match status" value="1"/>
</dbReference>
<dbReference type="InterPro" id="IPR005467">
    <property type="entry name" value="His_kinase_dom"/>
</dbReference>